<evidence type="ECO:0000256" key="12">
    <source>
        <dbReference type="SAM" id="MobiDB-lite"/>
    </source>
</evidence>
<evidence type="ECO:0000256" key="6">
    <source>
        <dbReference type="ARBA" id="ARBA00022764"/>
    </source>
</evidence>
<dbReference type="GO" id="GO:0042597">
    <property type="term" value="C:periplasmic space"/>
    <property type="evidence" value="ECO:0007669"/>
    <property type="project" value="UniProtKB-SubCell"/>
</dbReference>
<evidence type="ECO:0000256" key="11">
    <source>
        <dbReference type="ARBA" id="ARBA00030835"/>
    </source>
</evidence>
<keyword evidence="6" id="KW-0574">Periplasm</keyword>
<dbReference type="GO" id="GO:0004040">
    <property type="term" value="F:amidase activity"/>
    <property type="evidence" value="ECO:0007669"/>
    <property type="project" value="InterPro"/>
</dbReference>
<feature type="region of interest" description="Disordered" evidence="12">
    <location>
        <begin position="1"/>
        <end position="21"/>
    </location>
</feature>
<evidence type="ECO:0000256" key="3">
    <source>
        <dbReference type="ARBA" id="ARBA00006880"/>
    </source>
</evidence>
<dbReference type="RefSeq" id="WP_092271501.1">
    <property type="nucleotide sequence ID" value="NZ_LT629762.1"/>
</dbReference>
<evidence type="ECO:0000256" key="5">
    <source>
        <dbReference type="ARBA" id="ARBA00013433"/>
    </source>
</evidence>
<dbReference type="Gene3D" id="2.10.70.40">
    <property type="entry name" value="peptidoglycan hydrolase"/>
    <property type="match status" value="1"/>
</dbReference>
<keyword evidence="8" id="KW-0378">Hydrolase</keyword>
<accession>A0A1H1QJY2</accession>
<dbReference type="InterPro" id="IPR002901">
    <property type="entry name" value="MGlyc_endo_b_GlcNAc-like_dom"/>
</dbReference>
<evidence type="ECO:0000256" key="4">
    <source>
        <dbReference type="ARBA" id="ARBA00007974"/>
    </source>
</evidence>
<comment type="subcellular location">
    <subcellularLocation>
        <location evidence="2">Periplasm</location>
    </subcellularLocation>
</comment>
<keyword evidence="14" id="KW-0969">Cilium</keyword>
<evidence type="ECO:0000313" key="14">
    <source>
        <dbReference type="EMBL" id="SDS23643.1"/>
    </source>
</evidence>
<dbReference type="InterPro" id="IPR013377">
    <property type="entry name" value="FlgJ"/>
</dbReference>
<dbReference type="PANTHER" id="PTHR33308:SF9">
    <property type="entry name" value="PEPTIDOGLYCAN HYDROLASE FLGJ"/>
    <property type="match status" value="1"/>
</dbReference>
<keyword evidence="9" id="KW-0326">Glycosidase</keyword>
<evidence type="ECO:0000256" key="8">
    <source>
        <dbReference type="ARBA" id="ARBA00022801"/>
    </source>
</evidence>
<dbReference type="GO" id="GO:0044780">
    <property type="term" value="P:bacterial-type flagellum assembly"/>
    <property type="evidence" value="ECO:0007669"/>
    <property type="project" value="InterPro"/>
</dbReference>
<dbReference type="GO" id="GO:0016798">
    <property type="term" value="F:hydrolase activity, acting on glycosyl bonds"/>
    <property type="evidence" value="ECO:0007669"/>
    <property type="project" value="UniProtKB-KW"/>
</dbReference>
<dbReference type="GO" id="GO:0071973">
    <property type="term" value="P:bacterial-type flagellum-dependent cell motility"/>
    <property type="evidence" value="ECO:0007669"/>
    <property type="project" value="TreeGrafter"/>
</dbReference>
<dbReference type="Pfam" id="PF10135">
    <property type="entry name" value="Rod-binding"/>
    <property type="match status" value="1"/>
</dbReference>
<keyword evidence="14" id="KW-0282">Flagellum</keyword>
<evidence type="ECO:0000256" key="9">
    <source>
        <dbReference type="ARBA" id="ARBA00023295"/>
    </source>
</evidence>
<reference evidence="14 15" key="1">
    <citation type="submission" date="2016-10" db="EMBL/GenBank/DDBJ databases">
        <authorList>
            <person name="de Groot N.N."/>
        </authorList>
    </citation>
    <scope>NUCLEOTIDE SEQUENCE [LARGE SCALE GENOMIC DNA]</scope>
    <source>
        <strain evidence="14 15">LMG 26867</strain>
    </source>
</reference>
<proteinExistence type="inferred from homology"/>
<dbReference type="STRING" id="1148509.SAMN05216222_0996"/>
<dbReference type="InterPro" id="IPR051056">
    <property type="entry name" value="Glycosyl_Hydrolase_73"/>
</dbReference>
<organism evidence="14 15">
    <name type="scientific">Pseudomonas prosekii</name>
    <dbReference type="NCBI Taxonomy" id="1148509"/>
    <lineage>
        <taxon>Bacteria</taxon>
        <taxon>Pseudomonadati</taxon>
        <taxon>Pseudomonadota</taxon>
        <taxon>Gammaproteobacteria</taxon>
        <taxon>Pseudomonadales</taxon>
        <taxon>Pseudomonadaceae</taxon>
        <taxon>Pseudomonas</taxon>
    </lineage>
</organism>
<dbReference type="NCBIfam" id="TIGR02541">
    <property type="entry name" value="flagell_FlgJ"/>
    <property type="match status" value="1"/>
</dbReference>
<evidence type="ECO:0000259" key="13">
    <source>
        <dbReference type="SMART" id="SM00047"/>
    </source>
</evidence>
<dbReference type="Proteomes" id="UP000198481">
    <property type="component" value="Chromosome I"/>
</dbReference>
<evidence type="ECO:0000256" key="1">
    <source>
        <dbReference type="ARBA" id="ARBA00002954"/>
    </source>
</evidence>
<feature type="domain" description="Mannosyl-glycoprotein endo-beta-N-acetylglucosamidase-like" evidence="13">
    <location>
        <begin position="274"/>
        <end position="440"/>
    </location>
</feature>
<dbReference type="EMBL" id="LT629762">
    <property type="protein sequence ID" value="SDS23643.1"/>
    <property type="molecule type" value="Genomic_DNA"/>
</dbReference>
<sequence>MDMRKSGAVSNSDSGSYSDLNRLNQLKVGDKNSDGNMRKVAQEFESLFLGEMLKSMRSATDALGQDNPLNTPAAKQYQEMYDQQLAVSMSREGGGIGLADVLMRQMSKNKALAPGEAAILSAQKQEEAKKAAVETPIAAGTIATNGPLSRVNGERPLWASRSLKGSQAVSDHSNDVALLNQRRLALPPKLADRLLAGLVPSTPATANIATNATANNAANAIVNQTPLPERAATPTGAGPLYNGDWLAAQTDTSTASNGRMQVYGRAMAQIPLAPAKKAFSSADEFVATMLPMAKEAAERIGVDPRYLVAQAALETGWGKSVMRAQDGSSSHNLFGIKAGTSWKGDSARAITSEFRDGAMVKETAQFRSYDSYKDSFHDLVTLLQSNNRYQDVLKSADNPEQFVRELQKAGYATDPNYANKISKIAMQMTSYQNYAAAGVSTTPL</sequence>
<dbReference type="AlphaFoldDB" id="A0A1H1QJY2"/>
<dbReference type="SMART" id="SM00047">
    <property type="entry name" value="LYZ2"/>
    <property type="match status" value="1"/>
</dbReference>
<name>A0A1H1QJY2_9PSED</name>
<gene>
    <name evidence="14" type="ORF">SAMN05216222_0996</name>
</gene>
<comment type="similarity">
    <text evidence="4">In the C-terminal section; belongs to the glycosyl hydrolase 73 family.</text>
</comment>
<comment type="function">
    <text evidence="1">Flagellum-specific muramidase which hydrolyzes the peptidoglycan layer to assemble the rod structure in the periplasmic space.</text>
</comment>
<comment type="similarity">
    <text evidence="3">In the N-terminal section; belongs to the FlgJ family.</text>
</comment>
<evidence type="ECO:0000256" key="7">
    <source>
        <dbReference type="ARBA" id="ARBA00022795"/>
    </source>
</evidence>
<feature type="compositionally biased region" description="Polar residues" evidence="12">
    <location>
        <begin position="8"/>
        <end position="21"/>
    </location>
</feature>
<dbReference type="Gene3D" id="1.10.530.10">
    <property type="match status" value="1"/>
</dbReference>
<keyword evidence="14" id="KW-0966">Cell projection</keyword>
<dbReference type="GO" id="GO:0071555">
    <property type="term" value="P:cell wall organization"/>
    <property type="evidence" value="ECO:0007669"/>
    <property type="project" value="UniProtKB-KW"/>
</dbReference>
<dbReference type="InterPro" id="IPR019301">
    <property type="entry name" value="Flagellar_prot_FlgJ_N"/>
</dbReference>
<evidence type="ECO:0000256" key="10">
    <source>
        <dbReference type="ARBA" id="ARBA00023316"/>
    </source>
</evidence>
<keyword evidence="7" id="KW-1005">Bacterial flagellum biogenesis</keyword>
<evidence type="ECO:0000256" key="2">
    <source>
        <dbReference type="ARBA" id="ARBA00004418"/>
    </source>
</evidence>
<dbReference type="Pfam" id="PF01832">
    <property type="entry name" value="Glucosaminidase"/>
    <property type="match status" value="1"/>
</dbReference>
<protein>
    <recommendedName>
        <fullName evidence="5">Peptidoglycan hydrolase FlgJ</fullName>
    </recommendedName>
    <alternativeName>
        <fullName evidence="11">Muramidase FlgJ</fullName>
    </alternativeName>
</protein>
<dbReference type="PANTHER" id="PTHR33308">
    <property type="entry name" value="PEPTIDOGLYCAN HYDROLASE FLGJ"/>
    <property type="match status" value="1"/>
</dbReference>
<keyword evidence="10" id="KW-0961">Cell wall biogenesis/degradation</keyword>
<dbReference type="FunFam" id="2.10.70.40:FF:000001">
    <property type="entry name" value="Flagellar assembly peptidoglycan hydrolase FlgJ"/>
    <property type="match status" value="1"/>
</dbReference>
<evidence type="ECO:0000313" key="15">
    <source>
        <dbReference type="Proteomes" id="UP000198481"/>
    </source>
</evidence>